<accession>A0ACC3A5N9</accession>
<evidence type="ECO:0000313" key="2">
    <source>
        <dbReference type="Proteomes" id="UP001172386"/>
    </source>
</evidence>
<sequence>MSGLINKAKDLLHGNKEETHHSSNLGPHDSNYANKADPRVDSNDPTQYGSNTGSGYGTTGHTGHSTNTGPHSSNLANKADPRIDSDGDHRRDPTSRVGGYGSNDPTQYGQSTSGYGTTGHTGHSTNTGPHSSNLANKADPRIDSDYDGRADPTSRVGGYGSNDPTQYGQSTGGYGSSNTGPHSSNLANKADPRVDSDRSQFSGGQGYNTGSYGTGTTGQFGSGTTGGYGGSNTAGPHNSNLANKLDPRVDDNAGGYSSQYGSGTTGHTTHQGQHGHAPVHDATTHGYGDSGIGSGTTGGYGTSTSTGASGTAGPHNSNLLNKLDPRVDSDRDNSKTFGGNKTNY</sequence>
<comment type="caution">
    <text evidence="1">The sequence shown here is derived from an EMBL/GenBank/DDBJ whole genome shotgun (WGS) entry which is preliminary data.</text>
</comment>
<dbReference type="EMBL" id="JAPDRQ010000090">
    <property type="protein sequence ID" value="KAJ9655766.1"/>
    <property type="molecule type" value="Genomic_DNA"/>
</dbReference>
<reference evidence="1" key="1">
    <citation type="submission" date="2022-10" db="EMBL/GenBank/DDBJ databases">
        <title>Culturing micro-colonial fungi from biological soil crusts in the Mojave desert and describing Neophaeococcomyces mojavensis, and introducing the new genera and species Taxawa tesnikishii.</title>
        <authorList>
            <person name="Kurbessoian T."/>
            <person name="Stajich J.E."/>
        </authorList>
    </citation>
    <scope>NUCLEOTIDE SEQUENCE</scope>
    <source>
        <strain evidence="1">JES_112</strain>
    </source>
</reference>
<evidence type="ECO:0000313" key="1">
    <source>
        <dbReference type="EMBL" id="KAJ9655766.1"/>
    </source>
</evidence>
<dbReference type="Proteomes" id="UP001172386">
    <property type="component" value="Unassembled WGS sequence"/>
</dbReference>
<name>A0ACC3A5N9_9EURO</name>
<protein>
    <submittedName>
        <fullName evidence="1">Uncharacterized protein</fullName>
    </submittedName>
</protein>
<proteinExistence type="predicted"/>
<gene>
    <name evidence="1" type="ORF">H2198_005472</name>
</gene>
<keyword evidence="2" id="KW-1185">Reference proteome</keyword>
<organism evidence="1 2">
    <name type="scientific">Neophaeococcomyces mojaviensis</name>
    <dbReference type="NCBI Taxonomy" id="3383035"/>
    <lineage>
        <taxon>Eukaryota</taxon>
        <taxon>Fungi</taxon>
        <taxon>Dikarya</taxon>
        <taxon>Ascomycota</taxon>
        <taxon>Pezizomycotina</taxon>
        <taxon>Eurotiomycetes</taxon>
        <taxon>Chaetothyriomycetidae</taxon>
        <taxon>Chaetothyriales</taxon>
        <taxon>Chaetothyriales incertae sedis</taxon>
        <taxon>Neophaeococcomyces</taxon>
    </lineage>
</organism>